<dbReference type="GO" id="GO:0005524">
    <property type="term" value="F:ATP binding"/>
    <property type="evidence" value="ECO:0007669"/>
    <property type="project" value="UniProtKB-UniRule"/>
</dbReference>
<feature type="domain" description="Protein kinase" evidence="10">
    <location>
        <begin position="467"/>
        <end position="780"/>
    </location>
</feature>
<name>A0A915B062_PARUN</name>
<evidence type="ECO:0000256" key="9">
    <source>
        <dbReference type="SAM" id="SignalP"/>
    </source>
</evidence>
<dbReference type="WBParaSite" id="PgR019_g047_t01">
    <property type="protein sequence ID" value="PgR019_g047_t01"/>
    <property type="gene ID" value="PgR019_g047"/>
</dbReference>
<sequence>MLILWFILCDYIFATSTQIRGADCTIKCDHFEENIAYETCLRICAGTASHTSYRLDDNDSVIGRSYPLPPSNLTVETSAIIGDVKFLESTIYWDAEPDDQRSGFYLRVTAVEEWCERDFPGYYEPNIGPTERSHVIPPLTTDSQPLEIQHDCTYDILMHSRPYPYGEVEFAADYKYTVPTCVEGYCSCRSQDAVPEPRNLIVTPFMESSVIKVMLNWTYPAIAGHTHQFRFDLSERFYHNQIRFKDSDAFKFHISDMPSHVVFAQENETSFWTVLPMNFRMNEEYRVTIFSMNDQLCNSREVTIPFTTTFNDQETTTSTELPMLGTSLDDDHSLNINIDNSPNATSSTIAMTASDILNMTILGEGSGQQNDESPSMRPSEVALKTPIIMLLVGSATLMATLLTCCALICMIHNCFKRSAKSRIEKSSIIPWSMAHSSHSMLETNILYRRAIAPTPTCVDYEIPFSHIQVGGIIGQGAFGLVCMGTAHGVEGYAGPTTVAIKQLRANAEESERMEFIAEMNIMKQVGRHPNIVAMYGCCTEPNHQCMVMEYVPFGDLKHYLQNLRKQLDLAVLNIKTSMHCGQEHTICPSLPPSLHSSFVSAVEDPSPSAGLYHLDPTELQSFAIQVANGMAHIESLGIIHRDLAARNILVGGGNQLKISDFGLSRHGVYVKASKGVIPLRWLSIEAIQHSVYSTKSDVWAYGVVLWEICTLGGFPYSTVSDKDLLKYLQQGNRLEKPTSCANEIYDVMMQCWAHNASDRPSFAYLCDHLSDLNNQQYPYVEFVPNDELPPPDGYCELADNPATHTLPSAIGLSIGEVSPPAIALQVV</sequence>
<keyword evidence="9" id="KW-0732">Signal</keyword>
<dbReference type="SMART" id="SM00219">
    <property type="entry name" value="TyrKc"/>
    <property type="match status" value="1"/>
</dbReference>
<keyword evidence="2" id="KW-0808">Transferase</keyword>
<feature type="binding site" evidence="8">
    <location>
        <position position="501"/>
    </location>
    <ligand>
        <name>ATP</name>
        <dbReference type="ChEBI" id="CHEBI:30616"/>
    </ligand>
</feature>
<keyword evidence="6" id="KW-0829">Tyrosine-protein kinase</keyword>
<dbReference type="InterPro" id="IPR050122">
    <property type="entry name" value="RTK"/>
</dbReference>
<evidence type="ECO:0000256" key="6">
    <source>
        <dbReference type="ARBA" id="ARBA00023137"/>
    </source>
</evidence>
<dbReference type="InterPro" id="IPR017441">
    <property type="entry name" value="Protein_kinase_ATP_BS"/>
</dbReference>
<comment type="catalytic activity">
    <reaction evidence="7">
        <text>L-tyrosyl-[protein] + ATP = O-phospho-L-tyrosyl-[protein] + ADP + H(+)</text>
        <dbReference type="Rhea" id="RHEA:10596"/>
        <dbReference type="Rhea" id="RHEA-COMP:10136"/>
        <dbReference type="Rhea" id="RHEA-COMP:20101"/>
        <dbReference type="ChEBI" id="CHEBI:15378"/>
        <dbReference type="ChEBI" id="CHEBI:30616"/>
        <dbReference type="ChEBI" id="CHEBI:46858"/>
        <dbReference type="ChEBI" id="CHEBI:61978"/>
        <dbReference type="ChEBI" id="CHEBI:456216"/>
        <dbReference type="EC" id="2.7.10.1"/>
    </reaction>
</comment>
<dbReference type="GO" id="GO:0043235">
    <property type="term" value="C:receptor complex"/>
    <property type="evidence" value="ECO:0007669"/>
    <property type="project" value="TreeGrafter"/>
</dbReference>
<proteinExistence type="predicted"/>
<organism evidence="11 12">
    <name type="scientific">Parascaris univalens</name>
    <name type="common">Nematode worm</name>
    <dbReference type="NCBI Taxonomy" id="6257"/>
    <lineage>
        <taxon>Eukaryota</taxon>
        <taxon>Metazoa</taxon>
        <taxon>Ecdysozoa</taxon>
        <taxon>Nematoda</taxon>
        <taxon>Chromadorea</taxon>
        <taxon>Rhabditida</taxon>
        <taxon>Spirurina</taxon>
        <taxon>Ascaridomorpha</taxon>
        <taxon>Ascaridoidea</taxon>
        <taxon>Ascarididae</taxon>
        <taxon>Parascaris</taxon>
    </lineage>
</organism>
<evidence type="ECO:0000313" key="12">
    <source>
        <dbReference type="WBParaSite" id="PgR019_g047_t01"/>
    </source>
</evidence>
<dbReference type="Gene3D" id="1.10.510.10">
    <property type="entry name" value="Transferase(Phosphotransferase) domain 1"/>
    <property type="match status" value="1"/>
</dbReference>
<comment type="subcellular location">
    <subcellularLocation>
        <location evidence="1">Membrane</location>
        <topology evidence="1">Single-pass membrane protein</topology>
    </subcellularLocation>
</comment>
<dbReference type="FunFam" id="1.10.510.10:FF:000554">
    <property type="entry name" value="Predicted protein"/>
    <property type="match status" value="1"/>
</dbReference>
<accession>A0A915B062</accession>
<evidence type="ECO:0000313" key="11">
    <source>
        <dbReference type="Proteomes" id="UP000887569"/>
    </source>
</evidence>
<evidence type="ECO:0000256" key="8">
    <source>
        <dbReference type="PROSITE-ProRule" id="PRU10141"/>
    </source>
</evidence>
<evidence type="ECO:0000256" key="1">
    <source>
        <dbReference type="ARBA" id="ARBA00004167"/>
    </source>
</evidence>
<protein>
    <submittedName>
        <fullName evidence="12">Protein kinase domain-containing protein</fullName>
    </submittedName>
</protein>
<dbReference type="InterPro" id="IPR008266">
    <property type="entry name" value="Tyr_kinase_AS"/>
</dbReference>
<dbReference type="GO" id="GO:0007169">
    <property type="term" value="P:cell surface receptor protein tyrosine kinase signaling pathway"/>
    <property type="evidence" value="ECO:0007669"/>
    <property type="project" value="TreeGrafter"/>
</dbReference>
<evidence type="ECO:0000256" key="3">
    <source>
        <dbReference type="ARBA" id="ARBA00022741"/>
    </source>
</evidence>
<dbReference type="InterPro" id="IPR000719">
    <property type="entry name" value="Prot_kinase_dom"/>
</dbReference>
<dbReference type="InterPro" id="IPR011009">
    <property type="entry name" value="Kinase-like_dom_sf"/>
</dbReference>
<dbReference type="SUPFAM" id="SSF56112">
    <property type="entry name" value="Protein kinase-like (PK-like)"/>
    <property type="match status" value="1"/>
</dbReference>
<evidence type="ECO:0000256" key="4">
    <source>
        <dbReference type="ARBA" id="ARBA00022777"/>
    </source>
</evidence>
<keyword evidence="5 8" id="KW-0067">ATP-binding</keyword>
<dbReference type="PANTHER" id="PTHR24416">
    <property type="entry name" value="TYROSINE-PROTEIN KINASE RECEPTOR"/>
    <property type="match status" value="1"/>
</dbReference>
<keyword evidence="4" id="KW-0418">Kinase</keyword>
<dbReference type="AlphaFoldDB" id="A0A915B062"/>
<dbReference type="CDD" id="cd00192">
    <property type="entry name" value="PTKc"/>
    <property type="match status" value="1"/>
</dbReference>
<dbReference type="PROSITE" id="PS50011">
    <property type="entry name" value="PROTEIN_KINASE_DOM"/>
    <property type="match status" value="1"/>
</dbReference>
<reference evidence="12" key="1">
    <citation type="submission" date="2022-11" db="UniProtKB">
        <authorList>
            <consortium name="WormBaseParasite"/>
        </authorList>
    </citation>
    <scope>IDENTIFICATION</scope>
</reference>
<keyword evidence="3 8" id="KW-0547">Nucleotide-binding</keyword>
<dbReference type="GO" id="GO:0004714">
    <property type="term" value="F:transmembrane receptor protein tyrosine kinase activity"/>
    <property type="evidence" value="ECO:0007669"/>
    <property type="project" value="UniProtKB-EC"/>
</dbReference>
<feature type="chain" id="PRO_5037457316" evidence="9">
    <location>
        <begin position="17"/>
        <end position="827"/>
    </location>
</feature>
<dbReference type="PROSITE" id="PS00107">
    <property type="entry name" value="PROTEIN_KINASE_ATP"/>
    <property type="match status" value="1"/>
</dbReference>
<dbReference type="Pfam" id="PF07714">
    <property type="entry name" value="PK_Tyr_Ser-Thr"/>
    <property type="match status" value="1"/>
</dbReference>
<feature type="signal peptide" evidence="9">
    <location>
        <begin position="1"/>
        <end position="16"/>
    </location>
</feature>
<keyword evidence="11" id="KW-1185">Reference proteome</keyword>
<dbReference type="InterPro" id="IPR020635">
    <property type="entry name" value="Tyr_kinase_cat_dom"/>
</dbReference>
<dbReference type="PRINTS" id="PR00109">
    <property type="entry name" value="TYRKINASE"/>
</dbReference>
<dbReference type="PANTHER" id="PTHR24416:SF594">
    <property type="entry name" value="PROTEIN KINASE DOMAIN-CONTAINING PROTEIN"/>
    <property type="match status" value="1"/>
</dbReference>
<dbReference type="Proteomes" id="UP000887569">
    <property type="component" value="Unplaced"/>
</dbReference>
<evidence type="ECO:0000256" key="5">
    <source>
        <dbReference type="ARBA" id="ARBA00022840"/>
    </source>
</evidence>
<dbReference type="GO" id="GO:0005886">
    <property type="term" value="C:plasma membrane"/>
    <property type="evidence" value="ECO:0007669"/>
    <property type="project" value="TreeGrafter"/>
</dbReference>
<evidence type="ECO:0000256" key="2">
    <source>
        <dbReference type="ARBA" id="ARBA00022679"/>
    </source>
</evidence>
<evidence type="ECO:0000256" key="7">
    <source>
        <dbReference type="ARBA" id="ARBA00051243"/>
    </source>
</evidence>
<dbReference type="Gene3D" id="3.30.200.20">
    <property type="entry name" value="Phosphorylase Kinase, domain 1"/>
    <property type="match status" value="1"/>
</dbReference>
<dbReference type="InterPro" id="IPR001245">
    <property type="entry name" value="Ser-Thr/Tyr_kinase_cat_dom"/>
</dbReference>
<evidence type="ECO:0000259" key="10">
    <source>
        <dbReference type="PROSITE" id="PS50011"/>
    </source>
</evidence>
<dbReference type="PROSITE" id="PS00109">
    <property type="entry name" value="PROTEIN_KINASE_TYR"/>
    <property type="match status" value="1"/>
</dbReference>